<evidence type="ECO:0000256" key="4">
    <source>
        <dbReference type="SAM" id="MobiDB-lite"/>
    </source>
</evidence>
<organism evidence="6 7">
    <name type="scientific">Arthrobacter woluwensis</name>
    <dbReference type="NCBI Taxonomy" id="156980"/>
    <lineage>
        <taxon>Bacteria</taxon>
        <taxon>Bacillati</taxon>
        <taxon>Actinomycetota</taxon>
        <taxon>Actinomycetes</taxon>
        <taxon>Micrococcales</taxon>
        <taxon>Micrococcaceae</taxon>
        <taxon>Arthrobacter</taxon>
    </lineage>
</organism>
<dbReference type="Gene3D" id="1.10.10.60">
    <property type="entry name" value="Homeodomain-like"/>
    <property type="match status" value="1"/>
</dbReference>
<dbReference type="InterPro" id="IPR046532">
    <property type="entry name" value="DUF6597"/>
</dbReference>
<keyword evidence="2 6" id="KW-0238">DNA-binding</keyword>
<keyword evidence="7" id="KW-1185">Reference proteome</keyword>
<evidence type="ECO:0000259" key="5">
    <source>
        <dbReference type="PROSITE" id="PS01124"/>
    </source>
</evidence>
<dbReference type="PANTHER" id="PTHR46796">
    <property type="entry name" value="HTH-TYPE TRANSCRIPTIONAL ACTIVATOR RHAS-RELATED"/>
    <property type="match status" value="1"/>
</dbReference>
<evidence type="ECO:0000256" key="1">
    <source>
        <dbReference type="ARBA" id="ARBA00023015"/>
    </source>
</evidence>
<feature type="region of interest" description="Disordered" evidence="4">
    <location>
        <begin position="259"/>
        <end position="281"/>
    </location>
</feature>
<feature type="domain" description="HTH araC/xylS-type" evidence="5">
    <location>
        <begin position="168"/>
        <end position="266"/>
    </location>
</feature>
<name>A0A1H4VU25_9MICC</name>
<dbReference type="PANTHER" id="PTHR46796:SF13">
    <property type="entry name" value="HTH-TYPE TRANSCRIPTIONAL ACTIVATOR RHAS"/>
    <property type="match status" value="1"/>
</dbReference>
<evidence type="ECO:0000313" key="6">
    <source>
        <dbReference type="EMBL" id="SEC84577.1"/>
    </source>
</evidence>
<dbReference type="EMBL" id="FNSN01000004">
    <property type="protein sequence ID" value="SEC84577.1"/>
    <property type="molecule type" value="Genomic_DNA"/>
</dbReference>
<dbReference type="InterPro" id="IPR020449">
    <property type="entry name" value="Tscrpt_reg_AraC-type_HTH"/>
</dbReference>
<dbReference type="AlphaFoldDB" id="A0A1H4VU25"/>
<dbReference type="PROSITE" id="PS00041">
    <property type="entry name" value="HTH_ARAC_FAMILY_1"/>
    <property type="match status" value="1"/>
</dbReference>
<dbReference type="PRINTS" id="PR00032">
    <property type="entry name" value="HTHARAC"/>
</dbReference>
<dbReference type="Proteomes" id="UP000182652">
    <property type="component" value="Unassembled WGS sequence"/>
</dbReference>
<keyword evidence="1" id="KW-0805">Transcription regulation</keyword>
<dbReference type="Pfam" id="PF12833">
    <property type="entry name" value="HTH_18"/>
    <property type="match status" value="1"/>
</dbReference>
<keyword evidence="3" id="KW-0804">Transcription</keyword>
<reference evidence="6 7" key="1">
    <citation type="submission" date="2016-10" db="EMBL/GenBank/DDBJ databases">
        <authorList>
            <person name="de Groot N.N."/>
        </authorList>
    </citation>
    <scope>NUCLEOTIDE SEQUENCE [LARGE SCALE GENOMIC DNA]</scope>
    <source>
        <strain evidence="6 7">DSM 10495</strain>
    </source>
</reference>
<dbReference type="Pfam" id="PF20240">
    <property type="entry name" value="DUF6597"/>
    <property type="match status" value="1"/>
</dbReference>
<evidence type="ECO:0000313" key="7">
    <source>
        <dbReference type="Proteomes" id="UP000182652"/>
    </source>
</evidence>
<dbReference type="RefSeq" id="WP_254780616.1">
    <property type="nucleotide sequence ID" value="NZ_FNSN01000004.1"/>
</dbReference>
<dbReference type="InterPro" id="IPR018060">
    <property type="entry name" value="HTH_AraC"/>
</dbReference>
<dbReference type="InterPro" id="IPR050204">
    <property type="entry name" value="AraC_XylS_family_regulators"/>
</dbReference>
<protein>
    <submittedName>
        <fullName evidence="6">AraC-type DNA-binding protein</fullName>
    </submittedName>
</protein>
<accession>A0A1H4VU25</accession>
<dbReference type="SUPFAM" id="SSF46689">
    <property type="entry name" value="Homeodomain-like"/>
    <property type="match status" value="1"/>
</dbReference>
<dbReference type="GO" id="GO:0003700">
    <property type="term" value="F:DNA-binding transcription factor activity"/>
    <property type="evidence" value="ECO:0007669"/>
    <property type="project" value="InterPro"/>
</dbReference>
<gene>
    <name evidence="6" type="ORF">SAMN04489745_3320</name>
</gene>
<dbReference type="InterPro" id="IPR018062">
    <property type="entry name" value="HTH_AraC-typ_CS"/>
</dbReference>
<dbReference type="GO" id="GO:0043565">
    <property type="term" value="F:sequence-specific DNA binding"/>
    <property type="evidence" value="ECO:0007669"/>
    <property type="project" value="InterPro"/>
</dbReference>
<dbReference type="STRING" id="156980.SAMN04489745_3320"/>
<proteinExistence type="predicted"/>
<sequence>MISSKGHLNPGAAGVRLDRFAPPAGTEDVVRHLWRVRWSLPDGAVQRQRVLSYPASNVVFGPDGAVLSGLGTAVATRDLDGESWALGLLLRPAVTRLFSAEAVSAELSSAGPPAALVGRVVPLHGAPVAAVRAVMEGDDAGPAPLHAALAEWLAPFAARVDERMRLCNEVCRLAEEDPDMLRVDELARAAGLPVRSLDRLVKEHVGVTPKWLIDCRRLQEAATVLYGDATASLPDLAHRLGFSDQAHFSRSYRKVIGETPAQTRAAGERARSAGNVPPRLR</sequence>
<dbReference type="SMART" id="SM00342">
    <property type="entry name" value="HTH_ARAC"/>
    <property type="match status" value="1"/>
</dbReference>
<evidence type="ECO:0000256" key="3">
    <source>
        <dbReference type="ARBA" id="ARBA00023163"/>
    </source>
</evidence>
<dbReference type="InterPro" id="IPR009057">
    <property type="entry name" value="Homeodomain-like_sf"/>
</dbReference>
<evidence type="ECO:0000256" key="2">
    <source>
        <dbReference type="ARBA" id="ARBA00023125"/>
    </source>
</evidence>
<dbReference type="PROSITE" id="PS01124">
    <property type="entry name" value="HTH_ARAC_FAMILY_2"/>
    <property type="match status" value="1"/>
</dbReference>